<evidence type="ECO:0000256" key="4">
    <source>
        <dbReference type="ARBA" id="ARBA00023186"/>
    </source>
</evidence>
<gene>
    <name evidence="5" type="primary">tcpT</name>
    <name evidence="5" type="ORF">M951_chr153</name>
</gene>
<keyword evidence="5" id="KW-0542">Nucleomorph</keyword>
<accession>A0A060DAJ6</accession>
<dbReference type="GO" id="GO:0005524">
    <property type="term" value="F:ATP binding"/>
    <property type="evidence" value="ECO:0007669"/>
    <property type="project" value="UniProtKB-KW"/>
</dbReference>
<dbReference type="GO" id="GO:0140662">
    <property type="term" value="F:ATP-dependent protein folding chaperone"/>
    <property type="evidence" value="ECO:0007669"/>
    <property type="project" value="InterPro"/>
</dbReference>
<dbReference type="Pfam" id="PF00118">
    <property type="entry name" value="Cpn60_TCP1"/>
    <property type="match status" value="1"/>
</dbReference>
<dbReference type="InterPro" id="IPR027410">
    <property type="entry name" value="TCP-1-like_intermed_sf"/>
</dbReference>
<protein>
    <submittedName>
        <fullName evidence="5">Chaperonin-containing-TCP1 theta subunit</fullName>
    </submittedName>
</protein>
<keyword evidence="2" id="KW-0547">Nucleotide-binding</keyword>
<reference evidence="5 6" key="1">
    <citation type="journal article" date="2014" name="BMC Genomics">
        <title>Nucleomorph and plastid genome sequences of the chlorarachniophyte Lotharella oceanica: convergent reductive evolution and frequent recombination in nucleomorph-bearing algae.</title>
        <authorList>
            <person name="Tanifuji G."/>
            <person name="Onodera N.T."/>
            <person name="Brown M.W."/>
            <person name="Curtis B.A."/>
            <person name="Roger A.J."/>
            <person name="Ka-Shu Wong G."/>
            <person name="Melkonian M."/>
            <person name="Archibald J.M."/>
        </authorList>
    </citation>
    <scope>NUCLEOTIDE SEQUENCE [LARGE SCALE GENOMIC DNA]</scope>
    <source>
        <strain evidence="5 6">CCMP622</strain>
    </source>
</reference>
<dbReference type="InterPro" id="IPR017998">
    <property type="entry name" value="Chaperone_TCP-1"/>
</dbReference>
<evidence type="ECO:0000313" key="5">
    <source>
        <dbReference type="EMBL" id="AIB09540.1"/>
    </source>
</evidence>
<dbReference type="PANTHER" id="PTHR11353">
    <property type="entry name" value="CHAPERONIN"/>
    <property type="match status" value="1"/>
</dbReference>
<sequence>MYMATRKIFAEILVSELYCFSLIFKTCFGPMAKKIIIINPETKYFYSENTMDIIKKISLYNPIFELLKFVSILQFNWIYDGIGQLLIISISIMVRLVINDVFVMDVSRLLEYVGFLFIKIFNNIYKISLRVNFKSIFHFAFLITKSLCYDKTTFLNTLTTNLIKVILKSFYLLKSNRKYEMCIIKIISRSKRTFKFTSGFTKIFKDIKLFPQNFYYKFPKTIFMNLKNNDINSNKRIIRKINYGLESFRSIIEYKKIKKIFSKLSQYQCDLVIFISFLSDSLIEDLFVKFSKRLKINIIYDINKKKNSFIFEYLTEYLICNELSISQKFFFYLKKISCFKNFRRIVLTLEKIKENRHITILLVENNLTSLKNLIEIILKTIKTLKSLLRFPYVIPGGSSVEIYNIITIMKKKKYEKKRITFIVEILSYSILKIAMFLSNNKKWEKNRIIKRLIRYHCSNYNFFGQIVEHKKIGNVIKEGIFDVLLHKYLIYYTTYEFLNLILQVDENFMG</sequence>
<keyword evidence="4" id="KW-0143">Chaperone</keyword>
<dbReference type="AlphaFoldDB" id="A0A060DAJ6"/>
<dbReference type="EMBL" id="CP006627">
    <property type="protein sequence ID" value="AIB09540.1"/>
    <property type="molecule type" value="Genomic_DNA"/>
</dbReference>
<name>A0A060DAJ6_9EUKA</name>
<evidence type="ECO:0000313" key="6">
    <source>
        <dbReference type="Proteomes" id="UP000243670"/>
    </source>
</evidence>
<dbReference type="Proteomes" id="UP000243670">
    <property type="component" value="Nucleomorph 1"/>
</dbReference>
<evidence type="ECO:0000256" key="1">
    <source>
        <dbReference type="ARBA" id="ARBA00008020"/>
    </source>
</evidence>
<dbReference type="Gene3D" id="3.30.260.10">
    <property type="entry name" value="TCP-1-like chaperonin intermediate domain"/>
    <property type="match status" value="1"/>
</dbReference>
<comment type="similarity">
    <text evidence="1">Belongs to the TCP-1 chaperonin family.</text>
</comment>
<dbReference type="SUPFAM" id="SSF48592">
    <property type="entry name" value="GroEL equatorial domain-like"/>
    <property type="match status" value="1"/>
</dbReference>
<dbReference type="Gene3D" id="3.50.7.10">
    <property type="entry name" value="GroEL"/>
    <property type="match status" value="1"/>
</dbReference>
<dbReference type="InterPro" id="IPR027413">
    <property type="entry name" value="GROEL-like_equatorial_sf"/>
</dbReference>
<evidence type="ECO:0000256" key="2">
    <source>
        <dbReference type="ARBA" id="ARBA00022741"/>
    </source>
</evidence>
<dbReference type="Gene3D" id="1.10.560.10">
    <property type="entry name" value="GroEL-like equatorial domain"/>
    <property type="match status" value="1"/>
</dbReference>
<proteinExistence type="inferred from homology"/>
<organism evidence="5 6">
    <name type="scientific">Lotharella oceanica</name>
    <dbReference type="NCBI Taxonomy" id="641309"/>
    <lineage>
        <taxon>Eukaryota</taxon>
        <taxon>Sar</taxon>
        <taxon>Rhizaria</taxon>
        <taxon>Cercozoa</taxon>
        <taxon>Chlorarachniophyceae</taxon>
        <taxon>Lotharella</taxon>
    </lineage>
</organism>
<dbReference type="InterPro" id="IPR027409">
    <property type="entry name" value="GroEL-like_apical_dom_sf"/>
</dbReference>
<keyword evidence="3" id="KW-0067">ATP-binding</keyword>
<dbReference type="InterPro" id="IPR002423">
    <property type="entry name" value="Cpn60/GroEL/TCP-1"/>
</dbReference>
<geneLocation type="nucleomorph" evidence="5"/>
<evidence type="ECO:0000256" key="3">
    <source>
        <dbReference type="ARBA" id="ARBA00022840"/>
    </source>
</evidence>